<reference evidence="12 13" key="1">
    <citation type="journal article" date="2016" name="Nat. Commun.">
        <title>Thousands of microbial genomes shed light on interconnected biogeochemical processes in an aquifer system.</title>
        <authorList>
            <person name="Anantharaman K."/>
            <person name="Brown C.T."/>
            <person name="Hug L.A."/>
            <person name="Sharon I."/>
            <person name="Castelle C.J."/>
            <person name="Probst A.J."/>
            <person name="Thomas B.C."/>
            <person name="Singh A."/>
            <person name="Wilkins M.J."/>
            <person name="Karaoz U."/>
            <person name="Brodie E.L."/>
            <person name="Williams K.H."/>
            <person name="Hubbard S.S."/>
            <person name="Banfield J.F."/>
        </authorList>
    </citation>
    <scope>NUCLEOTIDE SEQUENCE [LARGE SCALE GENOMIC DNA]</scope>
</reference>
<feature type="transmembrane region" description="Helical" evidence="10">
    <location>
        <begin position="88"/>
        <end position="109"/>
    </location>
</feature>
<dbReference type="CDD" id="cd20070">
    <property type="entry name" value="5TM_YidC_Alb3"/>
    <property type="match status" value="1"/>
</dbReference>
<gene>
    <name evidence="12" type="ORF">A2311_06880</name>
</gene>
<keyword evidence="8" id="KW-0143">Chaperone</keyword>
<sequence>MAWLSNIMLEILKVFYSIGGANYGLAIIWLTVAVNMALYPLTLQSMVQMAAMQRVQPKLKKIQDKFKDEPQKLQKEMMDLYKSEGVNPLGGCFPLLLKIPLFLALFFALQSKEFMVLIGEGSSFLWLGNLAKPDPTNIMPVLIGVTMWLTQKSMPQQPGTNQAIIMWVMPIFIVMVSIPFPSGVQLYWVISNLIAWAQQQYIMSIKIPKGEKA</sequence>
<accession>A0A1F4TVT4</accession>
<evidence type="ECO:0000256" key="8">
    <source>
        <dbReference type="ARBA" id="ARBA00023186"/>
    </source>
</evidence>
<evidence type="ECO:0000256" key="6">
    <source>
        <dbReference type="ARBA" id="ARBA00022989"/>
    </source>
</evidence>
<feature type="transmembrane region" description="Helical" evidence="10">
    <location>
        <begin position="163"/>
        <end position="180"/>
    </location>
</feature>
<evidence type="ECO:0000259" key="11">
    <source>
        <dbReference type="Pfam" id="PF02096"/>
    </source>
</evidence>
<dbReference type="Pfam" id="PF02096">
    <property type="entry name" value="60KD_IMP"/>
    <property type="match status" value="1"/>
</dbReference>
<evidence type="ECO:0000256" key="2">
    <source>
        <dbReference type="ARBA" id="ARBA00022448"/>
    </source>
</evidence>
<keyword evidence="3" id="KW-1003">Cell membrane</keyword>
<comment type="caution">
    <text evidence="12">The sequence shown here is derived from an EMBL/GenBank/DDBJ whole genome shotgun (WGS) entry which is preliminary data.</text>
</comment>
<evidence type="ECO:0000256" key="9">
    <source>
        <dbReference type="RuleBase" id="RU003945"/>
    </source>
</evidence>
<dbReference type="InterPro" id="IPR047196">
    <property type="entry name" value="YidC_ALB_C"/>
</dbReference>
<keyword evidence="2" id="KW-0813">Transport</keyword>
<evidence type="ECO:0000256" key="1">
    <source>
        <dbReference type="ARBA" id="ARBA00004651"/>
    </source>
</evidence>
<name>A0A1F4TVT4_UNCSA</name>
<dbReference type="EMBL" id="MEUF01000006">
    <property type="protein sequence ID" value="OGC36772.1"/>
    <property type="molecule type" value="Genomic_DNA"/>
</dbReference>
<evidence type="ECO:0000256" key="10">
    <source>
        <dbReference type="SAM" id="Phobius"/>
    </source>
</evidence>
<dbReference type="Proteomes" id="UP000178951">
    <property type="component" value="Unassembled WGS sequence"/>
</dbReference>
<dbReference type="STRING" id="1802583.A2311_06880"/>
<evidence type="ECO:0000313" key="13">
    <source>
        <dbReference type="Proteomes" id="UP000178951"/>
    </source>
</evidence>
<keyword evidence="7 10" id="KW-0472">Membrane</keyword>
<dbReference type="PRINTS" id="PR01900">
    <property type="entry name" value="YIDCPROTEIN"/>
</dbReference>
<evidence type="ECO:0000256" key="7">
    <source>
        <dbReference type="ARBA" id="ARBA00023136"/>
    </source>
</evidence>
<dbReference type="AlphaFoldDB" id="A0A1F4TVT4"/>
<dbReference type="PANTHER" id="PTHR12428:SF65">
    <property type="entry name" value="CYTOCHROME C OXIDASE ASSEMBLY PROTEIN COX18, MITOCHONDRIAL"/>
    <property type="match status" value="1"/>
</dbReference>
<evidence type="ECO:0000256" key="3">
    <source>
        <dbReference type="ARBA" id="ARBA00022475"/>
    </source>
</evidence>
<comment type="subcellular location">
    <subcellularLocation>
        <location evidence="1">Cell membrane</location>
        <topology evidence="1">Multi-pass membrane protein</topology>
    </subcellularLocation>
    <subcellularLocation>
        <location evidence="9">Membrane</location>
        <topology evidence="9">Multi-pass membrane protein</topology>
    </subcellularLocation>
</comment>
<dbReference type="PRINTS" id="PR00701">
    <property type="entry name" value="60KDINNERMP"/>
</dbReference>
<protein>
    <recommendedName>
        <fullName evidence="11">Membrane insertase YidC/Oxa/ALB C-terminal domain-containing protein</fullName>
    </recommendedName>
</protein>
<dbReference type="GO" id="GO:0015031">
    <property type="term" value="P:protein transport"/>
    <property type="evidence" value="ECO:0007669"/>
    <property type="project" value="UniProtKB-KW"/>
</dbReference>
<evidence type="ECO:0000256" key="5">
    <source>
        <dbReference type="ARBA" id="ARBA00022927"/>
    </source>
</evidence>
<proteinExistence type="inferred from homology"/>
<dbReference type="GO" id="GO:0005886">
    <property type="term" value="C:plasma membrane"/>
    <property type="evidence" value="ECO:0007669"/>
    <property type="project" value="UniProtKB-SubCell"/>
</dbReference>
<keyword evidence="5" id="KW-0653">Protein transport</keyword>
<organism evidence="12 13">
    <name type="scientific">candidate division WOR-1 bacterium RIFOXYB2_FULL_48_7</name>
    <dbReference type="NCBI Taxonomy" id="1802583"/>
    <lineage>
        <taxon>Bacteria</taxon>
        <taxon>Bacillati</taxon>
        <taxon>Saganbacteria</taxon>
    </lineage>
</organism>
<comment type="similarity">
    <text evidence="9">Belongs to the OXA1/ALB3/YidC family.</text>
</comment>
<keyword evidence="4 9" id="KW-0812">Transmembrane</keyword>
<dbReference type="NCBIfam" id="TIGR03592">
    <property type="entry name" value="yidC_oxa1_cterm"/>
    <property type="match status" value="1"/>
</dbReference>
<feature type="domain" description="Membrane insertase YidC/Oxa/ALB C-terminal" evidence="11">
    <location>
        <begin position="23"/>
        <end position="203"/>
    </location>
</feature>
<dbReference type="InterPro" id="IPR028055">
    <property type="entry name" value="YidC/Oxa/ALB_C"/>
</dbReference>
<dbReference type="PANTHER" id="PTHR12428">
    <property type="entry name" value="OXA1"/>
    <property type="match status" value="1"/>
</dbReference>
<feature type="transmembrane region" description="Helical" evidence="10">
    <location>
        <begin position="21"/>
        <end position="39"/>
    </location>
</feature>
<keyword evidence="6 10" id="KW-1133">Transmembrane helix</keyword>
<dbReference type="GO" id="GO:0032977">
    <property type="term" value="F:membrane insertase activity"/>
    <property type="evidence" value="ECO:0007669"/>
    <property type="project" value="InterPro"/>
</dbReference>
<evidence type="ECO:0000256" key="4">
    <source>
        <dbReference type="ARBA" id="ARBA00022692"/>
    </source>
</evidence>
<dbReference type="InterPro" id="IPR001708">
    <property type="entry name" value="YidC/ALB3/OXA1/COX18"/>
</dbReference>
<dbReference type="GO" id="GO:0051205">
    <property type="term" value="P:protein insertion into membrane"/>
    <property type="evidence" value="ECO:0007669"/>
    <property type="project" value="TreeGrafter"/>
</dbReference>
<evidence type="ECO:0000313" key="12">
    <source>
        <dbReference type="EMBL" id="OGC36772.1"/>
    </source>
</evidence>